<dbReference type="Gene3D" id="1.10.1760.20">
    <property type="match status" value="1"/>
</dbReference>
<name>A0ABY5TVF5_9BACT</name>
<feature type="transmembrane region" description="Helical" evidence="1">
    <location>
        <begin position="114"/>
        <end position="137"/>
    </location>
</feature>
<evidence type="ECO:0000256" key="1">
    <source>
        <dbReference type="SAM" id="Phobius"/>
    </source>
</evidence>
<feature type="transmembrane region" description="Helical" evidence="1">
    <location>
        <begin position="28"/>
        <end position="51"/>
    </location>
</feature>
<dbReference type="RefSeq" id="WP_027123391.1">
    <property type="nucleotide sequence ID" value="NZ_CP103423.1"/>
</dbReference>
<keyword evidence="1" id="KW-1133">Transmembrane helix</keyword>
<protein>
    <submittedName>
        <fullName evidence="2">Uncharacterized protein</fullName>
    </submittedName>
</protein>
<keyword evidence="1" id="KW-0812">Transmembrane</keyword>
<accession>A0ABY5TVF5</accession>
<proteinExistence type="predicted"/>
<keyword evidence="1" id="KW-0472">Membrane</keyword>
<keyword evidence="3" id="KW-1185">Reference proteome</keyword>
<dbReference type="Proteomes" id="UP001058364">
    <property type="component" value="Chromosome"/>
</dbReference>
<reference evidence="2" key="1">
    <citation type="submission" date="2022-08" db="EMBL/GenBank/DDBJ databases">
        <title>Complete genome sequence of Mycoplasma molare type strain H 542.</title>
        <authorList>
            <person name="Spergser J."/>
        </authorList>
    </citation>
    <scope>NUCLEOTIDE SEQUENCE</scope>
    <source>
        <strain evidence="2">H 542</strain>
    </source>
</reference>
<feature type="transmembrane region" description="Helical" evidence="1">
    <location>
        <begin position="58"/>
        <end position="80"/>
    </location>
</feature>
<evidence type="ECO:0000313" key="3">
    <source>
        <dbReference type="Proteomes" id="UP001058364"/>
    </source>
</evidence>
<evidence type="ECO:0000313" key="2">
    <source>
        <dbReference type="EMBL" id="UWD33991.1"/>
    </source>
</evidence>
<gene>
    <name evidence="2" type="ORF">NX772_02685</name>
</gene>
<dbReference type="EMBL" id="CP103423">
    <property type="protein sequence ID" value="UWD33991.1"/>
    <property type="molecule type" value="Genomic_DNA"/>
</dbReference>
<sequence>MEVFSNDKNTIRIDNLSKDIRQYFTKQLVLYIIITFSIISSIVFTTFLIFYYKSKKEIYYLLAFIFATICIILILVRWLWGPFAFIQYYNRFIGSKTNKTREIQQYFYFYLTPIILKGLITIPIYTIMLYSLIPVLFKMQKKYNKKGTSYF</sequence>
<organism evidence="2 3">
    <name type="scientific">Mesomycoplasma molare</name>
    <dbReference type="NCBI Taxonomy" id="171288"/>
    <lineage>
        <taxon>Bacteria</taxon>
        <taxon>Bacillati</taxon>
        <taxon>Mycoplasmatota</taxon>
        <taxon>Mycoplasmoidales</taxon>
        <taxon>Metamycoplasmataceae</taxon>
        <taxon>Mesomycoplasma</taxon>
    </lineage>
</organism>